<evidence type="ECO:0000256" key="2">
    <source>
        <dbReference type="SAM" id="Coils"/>
    </source>
</evidence>
<comment type="caution">
    <text evidence="5">The sequence shown here is derived from an EMBL/GenBank/DDBJ whole genome shotgun (WGS) entry which is preliminary data.</text>
</comment>
<protein>
    <recommendedName>
        <fullName evidence="4">EF-hand domain-containing protein</fullName>
    </recommendedName>
</protein>
<dbReference type="EMBL" id="LGRX02011351">
    <property type="protein sequence ID" value="KAK3269043.1"/>
    <property type="molecule type" value="Genomic_DNA"/>
</dbReference>
<accession>A0AAE0L1X8</accession>
<evidence type="ECO:0000313" key="6">
    <source>
        <dbReference type="Proteomes" id="UP001190700"/>
    </source>
</evidence>
<dbReference type="SUPFAM" id="SSF140423">
    <property type="entry name" value="MW0975(SA0943)-like"/>
    <property type="match status" value="1"/>
</dbReference>
<dbReference type="GO" id="GO:0005509">
    <property type="term" value="F:calcium ion binding"/>
    <property type="evidence" value="ECO:0007669"/>
    <property type="project" value="InterPro"/>
</dbReference>
<name>A0AAE0L1X8_9CHLO</name>
<feature type="coiled-coil region" evidence="2">
    <location>
        <begin position="6"/>
        <end position="33"/>
    </location>
</feature>
<evidence type="ECO:0000313" key="5">
    <source>
        <dbReference type="EMBL" id="KAK3269043.1"/>
    </source>
</evidence>
<dbReference type="PROSITE" id="PS00018">
    <property type="entry name" value="EF_HAND_1"/>
    <property type="match status" value="1"/>
</dbReference>
<keyword evidence="1" id="KW-0106">Calcium</keyword>
<dbReference type="InterPro" id="IPR011992">
    <property type="entry name" value="EF-hand-dom_pair"/>
</dbReference>
<organism evidence="5 6">
    <name type="scientific">Cymbomonas tetramitiformis</name>
    <dbReference type="NCBI Taxonomy" id="36881"/>
    <lineage>
        <taxon>Eukaryota</taxon>
        <taxon>Viridiplantae</taxon>
        <taxon>Chlorophyta</taxon>
        <taxon>Pyramimonadophyceae</taxon>
        <taxon>Pyramimonadales</taxon>
        <taxon>Pyramimonadaceae</taxon>
        <taxon>Cymbomonas</taxon>
    </lineage>
</organism>
<dbReference type="Gene3D" id="1.10.238.10">
    <property type="entry name" value="EF-hand"/>
    <property type="match status" value="1"/>
</dbReference>
<proteinExistence type="predicted"/>
<dbReference type="SUPFAM" id="SSF47473">
    <property type="entry name" value="EF-hand"/>
    <property type="match status" value="1"/>
</dbReference>
<dbReference type="AlphaFoldDB" id="A0AAE0L1X8"/>
<evidence type="ECO:0000256" key="3">
    <source>
        <dbReference type="SAM" id="MobiDB-lite"/>
    </source>
</evidence>
<dbReference type="InterPro" id="IPR018247">
    <property type="entry name" value="EF_Hand_1_Ca_BS"/>
</dbReference>
<evidence type="ECO:0000256" key="1">
    <source>
        <dbReference type="ARBA" id="ARBA00022837"/>
    </source>
</evidence>
<reference evidence="5 6" key="1">
    <citation type="journal article" date="2015" name="Genome Biol. Evol.">
        <title>Comparative Genomics of a Bacterivorous Green Alga Reveals Evolutionary Causalities and Consequences of Phago-Mixotrophic Mode of Nutrition.</title>
        <authorList>
            <person name="Burns J.A."/>
            <person name="Paasch A."/>
            <person name="Narechania A."/>
            <person name="Kim E."/>
        </authorList>
    </citation>
    <scope>NUCLEOTIDE SEQUENCE [LARGE SCALE GENOMIC DNA]</scope>
    <source>
        <strain evidence="5 6">PLY_AMNH</strain>
    </source>
</reference>
<feature type="domain" description="EF-hand" evidence="4">
    <location>
        <begin position="143"/>
        <end position="178"/>
    </location>
</feature>
<dbReference type="Proteomes" id="UP001190700">
    <property type="component" value="Unassembled WGS sequence"/>
</dbReference>
<feature type="region of interest" description="Disordered" evidence="3">
    <location>
        <begin position="212"/>
        <end position="233"/>
    </location>
</feature>
<evidence type="ECO:0000259" key="4">
    <source>
        <dbReference type="PROSITE" id="PS50222"/>
    </source>
</evidence>
<dbReference type="InterPro" id="IPR036785">
    <property type="entry name" value="YkyA-like_sf"/>
</dbReference>
<sequence length="233" mass="27074">MGFVSDKQLRESHEELDRAISNMNKQHKEYNKLYDDLCDTERELFRTKTELQATQVKLQTEVSKLDDHNKKLSTRCEYFSKLLGEFGASVDDSKDVQEKLYELYQEQEQLTQQQAELVQEQKDINNFYAADQDHDGFVTREEAKEIGILHLFDKLDVNKDDRLSMAEIRGAAQEFEPSPKNIVRIFIIEISHLPKLDTNECTNTHTLHQEMDQEAQKAEGNQLKRHGSEAPAV</sequence>
<keyword evidence="6" id="KW-1185">Reference proteome</keyword>
<dbReference type="PROSITE" id="PS50222">
    <property type="entry name" value="EF_HAND_2"/>
    <property type="match status" value="1"/>
</dbReference>
<gene>
    <name evidence="5" type="ORF">CYMTET_22489</name>
</gene>
<dbReference type="InterPro" id="IPR002048">
    <property type="entry name" value="EF_hand_dom"/>
</dbReference>
<keyword evidence="2" id="KW-0175">Coiled coil</keyword>